<name>I4AGR7_BERLS</name>
<dbReference type="Proteomes" id="UP000006054">
    <property type="component" value="Chromosome"/>
</dbReference>
<dbReference type="KEGG" id="fli:Fleli_0691"/>
<dbReference type="STRING" id="880071.Fleli_0691"/>
<proteinExistence type="predicted"/>
<sequence length="238" mass="27850">MNYQELETYLAKAKDFYEIDSQVLVALQTTEPLNEDNILRVRAYVLISFAAIQEVLEDLSVKILEDSIELYKQQQIVNSVIINLIKESIISLNTFKDGTNENKLIRENLEMIILSLSQREGIYRKFKNLFKNDPNGLNEKFLLVLENELKKHHRIIYDNNGFSPDKIEKKLFYFSQDVKELLVGMIVTDLKTLTKERGSFAHKGKAITIERNYRILIDIIERCKQFVKDVEEISEQVK</sequence>
<dbReference type="EMBL" id="CP003345">
    <property type="protein sequence ID" value="AFM03152.1"/>
    <property type="molecule type" value="Genomic_DNA"/>
</dbReference>
<evidence type="ECO:0008006" key="3">
    <source>
        <dbReference type="Google" id="ProtNLM"/>
    </source>
</evidence>
<reference evidence="2" key="1">
    <citation type="submission" date="2012-06" db="EMBL/GenBank/DDBJ databases">
        <title>The complete genome of Flexibacter litoralis DSM 6794.</title>
        <authorList>
            <person name="Lucas S."/>
            <person name="Copeland A."/>
            <person name="Lapidus A."/>
            <person name="Glavina del Rio T."/>
            <person name="Dalin E."/>
            <person name="Tice H."/>
            <person name="Bruce D."/>
            <person name="Goodwin L."/>
            <person name="Pitluck S."/>
            <person name="Peters L."/>
            <person name="Ovchinnikova G."/>
            <person name="Lu M."/>
            <person name="Kyrpides N."/>
            <person name="Mavromatis K."/>
            <person name="Ivanova N."/>
            <person name="Brettin T."/>
            <person name="Detter J.C."/>
            <person name="Han C."/>
            <person name="Larimer F."/>
            <person name="Land M."/>
            <person name="Hauser L."/>
            <person name="Markowitz V."/>
            <person name="Cheng J.-F."/>
            <person name="Hugenholtz P."/>
            <person name="Woyke T."/>
            <person name="Wu D."/>
            <person name="Spring S."/>
            <person name="Lang E."/>
            <person name="Kopitz M."/>
            <person name="Brambilla E."/>
            <person name="Klenk H.-P."/>
            <person name="Eisen J.A."/>
        </authorList>
    </citation>
    <scope>NUCLEOTIDE SEQUENCE [LARGE SCALE GENOMIC DNA]</scope>
    <source>
        <strain evidence="2">ATCC 23117 / DSM 6794 / NBRC 15988 / NCIMB 1366 / Sio-4</strain>
    </source>
</reference>
<organism evidence="1 2">
    <name type="scientific">Bernardetia litoralis (strain ATCC 23117 / DSM 6794 / NBRC 15988 / NCIMB 1366 / Fx l1 / Sio-4)</name>
    <name type="common">Flexibacter litoralis</name>
    <dbReference type="NCBI Taxonomy" id="880071"/>
    <lineage>
        <taxon>Bacteria</taxon>
        <taxon>Pseudomonadati</taxon>
        <taxon>Bacteroidota</taxon>
        <taxon>Cytophagia</taxon>
        <taxon>Cytophagales</taxon>
        <taxon>Bernardetiaceae</taxon>
        <taxon>Bernardetia</taxon>
    </lineage>
</organism>
<evidence type="ECO:0000313" key="1">
    <source>
        <dbReference type="EMBL" id="AFM03152.1"/>
    </source>
</evidence>
<protein>
    <recommendedName>
        <fullName evidence="3">RiboL-PSP-HEPN domain-containing protein</fullName>
    </recommendedName>
</protein>
<keyword evidence="2" id="KW-1185">Reference proteome</keyword>
<evidence type="ECO:0000313" key="2">
    <source>
        <dbReference type="Proteomes" id="UP000006054"/>
    </source>
</evidence>
<accession>I4AGR7</accession>
<dbReference type="RefSeq" id="WP_014796611.1">
    <property type="nucleotide sequence ID" value="NC_018018.1"/>
</dbReference>
<gene>
    <name evidence="1" type="ordered locus">Fleli_0691</name>
</gene>
<dbReference type="HOGENOM" id="CLU_1164512_0_0_10"/>
<dbReference type="OrthoDB" id="893735at2"/>
<dbReference type="AlphaFoldDB" id="I4AGR7"/>